<evidence type="ECO:0000313" key="2">
    <source>
        <dbReference type="Proteomes" id="UP000054870"/>
    </source>
</evidence>
<dbReference type="Proteomes" id="UP000054870">
    <property type="component" value="Unassembled WGS sequence"/>
</dbReference>
<name>A0A158DR44_9BURK</name>
<accession>A0A158DR44</accession>
<dbReference type="AlphaFoldDB" id="A0A158DR44"/>
<dbReference type="EMBL" id="FCOF02000085">
    <property type="protein sequence ID" value="SAK96197.1"/>
    <property type="molecule type" value="Genomic_DNA"/>
</dbReference>
<protein>
    <submittedName>
        <fullName evidence="1">Glycosyl transferase family protein</fullName>
    </submittedName>
</protein>
<comment type="caution">
    <text evidence="1">The sequence shown here is derived from an EMBL/GenBank/DDBJ whole genome shotgun (WGS) entry which is preliminary data.</text>
</comment>
<proteinExistence type="predicted"/>
<keyword evidence="2" id="KW-1185">Reference proteome</keyword>
<organism evidence="1 2">
    <name type="scientific">Caballeronia catudaia</name>
    <dbReference type="NCBI Taxonomy" id="1777136"/>
    <lineage>
        <taxon>Bacteria</taxon>
        <taxon>Pseudomonadati</taxon>
        <taxon>Pseudomonadota</taxon>
        <taxon>Betaproteobacteria</taxon>
        <taxon>Burkholderiales</taxon>
        <taxon>Burkholderiaceae</taxon>
        <taxon>Caballeronia</taxon>
    </lineage>
</organism>
<dbReference type="GO" id="GO:0016740">
    <property type="term" value="F:transferase activity"/>
    <property type="evidence" value="ECO:0007669"/>
    <property type="project" value="UniProtKB-KW"/>
</dbReference>
<sequence length="70" mass="7714">MNRSATFVFVIGERFFGTLTAYVREPYAARYDFTSALAVQLLKSLGPALQPLLTDDKAVEAGDDAKLESR</sequence>
<reference evidence="1" key="1">
    <citation type="submission" date="2016-01" db="EMBL/GenBank/DDBJ databases">
        <authorList>
            <person name="Peeters C."/>
        </authorList>
    </citation>
    <scope>NUCLEOTIDE SEQUENCE [LARGE SCALE GENOMIC DNA]</scope>
    <source>
        <strain evidence="1">LMG 29318</strain>
    </source>
</reference>
<evidence type="ECO:0000313" key="1">
    <source>
        <dbReference type="EMBL" id="SAK96197.1"/>
    </source>
</evidence>
<gene>
    <name evidence="1" type="ORF">AWB75_06990</name>
</gene>
<keyword evidence="1" id="KW-0808">Transferase</keyword>